<comment type="caution">
    <text evidence="3">The sequence shown here is derived from an EMBL/GenBank/DDBJ whole genome shotgun (WGS) entry which is preliminary data.</text>
</comment>
<feature type="domain" description="Pilus formation protein N-terminal" evidence="2">
    <location>
        <begin position="486"/>
        <end position="539"/>
    </location>
</feature>
<evidence type="ECO:0000313" key="3">
    <source>
        <dbReference type="EMBL" id="TWU58124.1"/>
    </source>
</evidence>
<dbReference type="EMBL" id="SJPX01000001">
    <property type="protein sequence ID" value="TWU58124.1"/>
    <property type="molecule type" value="Genomic_DNA"/>
</dbReference>
<dbReference type="InterPro" id="IPR032789">
    <property type="entry name" value="T2SS-T3SS_pil_N"/>
</dbReference>
<sequence>MAILWTATNVVHTQWTSAADSAMPPLPLKSSSDMKTNPFCEPASPVTKLPLRLASGHDSNGTSSHGLSPNVRLMPIGTAIGLQPIGSGQPRRVGGAAMTIEEPRSSEIQDNQLIGSAHHVNHSLVETTIDAGVHAGKHSGVVGAASINTSPAKTSIVLMPTKFALPIVVPETAPEQASETLEVPPVTSAVTEQPASETSALGKPSTAVSVLENPVDQTATARRELTPVPRFDSSDQTANLQPTIIRSTRSMETVPHVIEPIAVDSTFDSDAMSSQSMLGNPAVTRSEADTTAPSNSEPSNPEPISFSMTDLFSDDAPDADVMPESEVLGAEIPRADDSNATEFYVDADGYADDEDLQISDDTVDAVGQLNVGIGMVEPIVISDPAAEHSPIEIQFGDADDQDDQMIALDLAKPIVADPVPMPEPTLYNKRYRSPVAVTAVPVSFGRGDVAATHSVQTAVEPNTSLTFDPAAATKPQPTDDVKLTPLYLSLAQVRSLTIGGEVRDVKIANKGVCQAFASGPNQLKLIGTGNGVTQLVVWATPESKGSVSLPPQMRAFEIHVREEVAAGGGNSPDRTAMLNQSIQRAFPDVDIVVHQRQGELIVTGACGSEATAKKIVRMVRKTCLVPVRDEVVVR</sequence>
<keyword evidence="4" id="KW-1185">Reference proteome</keyword>
<feature type="region of interest" description="Disordered" evidence="1">
    <location>
        <begin position="269"/>
        <end position="320"/>
    </location>
</feature>
<reference evidence="3 4" key="1">
    <citation type="submission" date="2019-02" db="EMBL/GenBank/DDBJ databases">
        <title>Deep-cultivation of Planctomycetes and their phenomic and genomic characterization uncovers novel biology.</title>
        <authorList>
            <person name="Wiegand S."/>
            <person name="Jogler M."/>
            <person name="Boedeker C."/>
            <person name="Pinto D."/>
            <person name="Vollmers J."/>
            <person name="Rivas-Marin E."/>
            <person name="Kohn T."/>
            <person name="Peeters S.H."/>
            <person name="Heuer A."/>
            <person name="Rast P."/>
            <person name="Oberbeckmann S."/>
            <person name="Bunk B."/>
            <person name="Jeske O."/>
            <person name="Meyerdierks A."/>
            <person name="Storesund J.E."/>
            <person name="Kallscheuer N."/>
            <person name="Luecker S."/>
            <person name="Lage O.M."/>
            <person name="Pohl T."/>
            <person name="Merkel B.J."/>
            <person name="Hornburger P."/>
            <person name="Mueller R.-W."/>
            <person name="Bruemmer F."/>
            <person name="Labrenz M."/>
            <person name="Spormann A.M."/>
            <person name="Op Den Camp H."/>
            <person name="Overmann J."/>
            <person name="Amann R."/>
            <person name="Jetten M.S.M."/>
            <person name="Mascher T."/>
            <person name="Medema M.H."/>
            <person name="Devos D.P."/>
            <person name="Kaster A.-K."/>
            <person name="Ovreas L."/>
            <person name="Rohde M."/>
            <person name="Galperin M.Y."/>
            <person name="Jogler C."/>
        </authorList>
    </citation>
    <scope>NUCLEOTIDE SEQUENCE [LARGE SCALE GENOMIC DNA]</scope>
    <source>
        <strain evidence="3 4">Poly59</strain>
    </source>
</reference>
<dbReference type="Proteomes" id="UP000317977">
    <property type="component" value="Unassembled WGS sequence"/>
</dbReference>
<proteinExistence type="predicted"/>
<gene>
    <name evidence="3" type="ORF">Poly59_10330</name>
</gene>
<evidence type="ECO:0000313" key="4">
    <source>
        <dbReference type="Proteomes" id="UP000317977"/>
    </source>
</evidence>
<feature type="compositionally biased region" description="Low complexity" evidence="1">
    <location>
        <begin position="293"/>
        <end position="305"/>
    </location>
</feature>
<feature type="compositionally biased region" description="Polar residues" evidence="1">
    <location>
        <begin position="269"/>
        <end position="278"/>
    </location>
</feature>
<name>A0A5C6FCU4_9BACT</name>
<accession>A0A5C6FCU4</accession>
<organism evidence="3 4">
    <name type="scientific">Rubripirellula reticaptiva</name>
    <dbReference type="NCBI Taxonomy" id="2528013"/>
    <lineage>
        <taxon>Bacteria</taxon>
        <taxon>Pseudomonadati</taxon>
        <taxon>Planctomycetota</taxon>
        <taxon>Planctomycetia</taxon>
        <taxon>Pirellulales</taxon>
        <taxon>Pirellulaceae</taxon>
        <taxon>Rubripirellula</taxon>
    </lineage>
</organism>
<evidence type="ECO:0000256" key="1">
    <source>
        <dbReference type="SAM" id="MobiDB-lite"/>
    </source>
</evidence>
<dbReference type="Pfam" id="PF13629">
    <property type="entry name" value="T2SS-T3SS_pil_N"/>
    <property type="match status" value="1"/>
</dbReference>
<protein>
    <recommendedName>
        <fullName evidence="2">Pilus formation protein N-terminal domain-containing protein</fullName>
    </recommendedName>
</protein>
<dbReference type="AlphaFoldDB" id="A0A5C6FCU4"/>
<evidence type="ECO:0000259" key="2">
    <source>
        <dbReference type="Pfam" id="PF13629"/>
    </source>
</evidence>